<accession>A0A812TP22</accession>
<comment type="caution">
    <text evidence="1">The sequence shown here is derived from an EMBL/GenBank/DDBJ whole genome shotgun (WGS) entry which is preliminary data.</text>
</comment>
<organism evidence="1 2">
    <name type="scientific">Symbiodinium natans</name>
    <dbReference type="NCBI Taxonomy" id="878477"/>
    <lineage>
        <taxon>Eukaryota</taxon>
        <taxon>Sar</taxon>
        <taxon>Alveolata</taxon>
        <taxon>Dinophyceae</taxon>
        <taxon>Suessiales</taxon>
        <taxon>Symbiodiniaceae</taxon>
        <taxon>Symbiodinium</taxon>
    </lineage>
</organism>
<dbReference type="SUPFAM" id="SSF53756">
    <property type="entry name" value="UDP-Glycosyltransferase/glycogen phosphorylase"/>
    <property type="match status" value="1"/>
</dbReference>
<dbReference type="Gene3D" id="3.40.50.11660">
    <property type="entry name" value="Glycosyl transferase family 10, C-terminal domain"/>
    <property type="match status" value="1"/>
</dbReference>
<proteinExistence type="predicted"/>
<name>A0A812TP22_9DINO</name>
<evidence type="ECO:0000313" key="2">
    <source>
        <dbReference type="Proteomes" id="UP000604046"/>
    </source>
</evidence>
<dbReference type="InterPro" id="IPR038577">
    <property type="entry name" value="GT10-like_C_sf"/>
</dbReference>
<dbReference type="OrthoDB" id="426623at2759"/>
<dbReference type="Proteomes" id="UP000604046">
    <property type="component" value="Unassembled WGS sequence"/>
</dbReference>
<reference evidence="1" key="1">
    <citation type="submission" date="2021-02" db="EMBL/GenBank/DDBJ databases">
        <authorList>
            <person name="Dougan E. K."/>
            <person name="Rhodes N."/>
            <person name="Thang M."/>
            <person name="Chan C."/>
        </authorList>
    </citation>
    <scope>NUCLEOTIDE SEQUENCE</scope>
</reference>
<dbReference type="EMBL" id="CAJNDS010002575">
    <property type="protein sequence ID" value="CAE7531081.1"/>
    <property type="molecule type" value="Genomic_DNA"/>
</dbReference>
<keyword evidence="2" id="KW-1185">Reference proteome</keyword>
<dbReference type="AlphaFoldDB" id="A0A812TP22"/>
<protein>
    <submittedName>
        <fullName evidence="1">Uncharacterized protein</fullName>
    </submittedName>
</protein>
<gene>
    <name evidence="1" type="ORF">SNAT2548_LOCUS29751</name>
</gene>
<evidence type="ECO:0000313" key="1">
    <source>
        <dbReference type="EMBL" id="CAE7531081.1"/>
    </source>
</evidence>
<sequence length="298" mass="34057">MLAAVHQSLNHSEALSVLAGHLGSEDLQLQEELANCGVLSIRLSRKAEVWLDVDFRLRPAKSKYTLKVLVVQEPPDLKNLQLEGFDLVLTWHQDHLDLQQSRFFVPATPWLVQVEWPRFASKKPGLGFLRGSKNQTAGHQLRHRIWEARQQLQDISKVPLEFLAGGGISRDERNIQFFNQFVLVIENSRHQNYFSEKLLDTLLTQSIPIYWGCPNIGDFFDAAAWTWCSGWLDDSAEQRQYHASTRTERPCYTLKSQVLSGVNVRTKKPGKVDDRLRVSGFRGLGFTVLIGRFRVSGF</sequence>